<feature type="region of interest" description="Disordered" evidence="1">
    <location>
        <begin position="319"/>
        <end position="392"/>
    </location>
</feature>
<reference evidence="2 3" key="1">
    <citation type="submission" date="2018-04" db="EMBL/GenBank/DDBJ databases">
        <title>The genome of golden apple snail Pomacea canaliculata provides insight into stress tolerance and invasive adaptation.</title>
        <authorList>
            <person name="Liu C."/>
            <person name="Liu B."/>
            <person name="Ren Y."/>
            <person name="Zhang Y."/>
            <person name="Wang H."/>
            <person name="Li S."/>
            <person name="Jiang F."/>
            <person name="Yin L."/>
            <person name="Zhang G."/>
            <person name="Qian W."/>
            <person name="Fan W."/>
        </authorList>
    </citation>
    <scope>NUCLEOTIDE SEQUENCE [LARGE SCALE GENOMIC DNA]</scope>
    <source>
        <strain evidence="2">SZHN2017</strain>
        <tissue evidence="2">Muscle</tissue>
    </source>
</reference>
<proteinExistence type="predicted"/>
<comment type="caution">
    <text evidence="2">The sequence shown here is derived from an EMBL/GenBank/DDBJ whole genome shotgun (WGS) entry which is preliminary data.</text>
</comment>
<sequence>MKGQRAVQQHGELRVKLAIKTKDAVTARPACVMRVVVKCQARHRGWTNADNPFVVHRRISPQCQHLAQLSVEPAAISAVHNDVTDSSARHRTIFSGLDTDNTEDGEPRVSTGQPQSVSIDETGNTEDGEPRLANGQPQSVSIDETGNNTQTAATGHSATSQGATSRSGAPGQATVVRTMFPSPALDLGGAVYPMYQDMASRRRSFVNWNETRAPPLEEILLNGMFYAGYADCVRCFYCGVGLKSWEPTDNVWSEHIRWRPNCRYLQAIKGEDYIRRVVTQLNREGDGEDLREAVSTVRSDNFVLPARPSITTPLTTATISTTSSTPVPAASQPALASSLSSPTSQLAATATIQPETTAATGLSQEQRNNVDRVEEDGEARPSRISVVPPNGK</sequence>
<accession>A0A2T7P3F0</accession>
<dbReference type="GO" id="GO:0051726">
    <property type="term" value="P:regulation of cell cycle"/>
    <property type="evidence" value="ECO:0007669"/>
    <property type="project" value="TreeGrafter"/>
</dbReference>
<dbReference type="Pfam" id="PF00653">
    <property type="entry name" value="BIR"/>
    <property type="match status" value="1"/>
</dbReference>
<dbReference type="PANTHER" id="PTHR10044:SF139">
    <property type="entry name" value="DEATH-ASSOCIATED INHIBITOR OF APOPTOSIS 2"/>
    <property type="match status" value="1"/>
</dbReference>
<dbReference type="SMART" id="SM00238">
    <property type="entry name" value="BIR"/>
    <property type="match status" value="1"/>
</dbReference>
<feature type="region of interest" description="Disordered" evidence="1">
    <location>
        <begin position="96"/>
        <end position="171"/>
    </location>
</feature>
<dbReference type="SUPFAM" id="SSF57924">
    <property type="entry name" value="Inhibitor of apoptosis (IAP) repeat"/>
    <property type="match status" value="2"/>
</dbReference>
<protein>
    <submittedName>
        <fullName evidence="2">Uncharacterized protein</fullName>
    </submittedName>
</protein>
<dbReference type="Proteomes" id="UP000245119">
    <property type="component" value="Linkage Group LG6"/>
</dbReference>
<dbReference type="GO" id="GO:0005634">
    <property type="term" value="C:nucleus"/>
    <property type="evidence" value="ECO:0007669"/>
    <property type="project" value="TreeGrafter"/>
</dbReference>
<name>A0A2T7P3F0_POMCA</name>
<dbReference type="PROSITE" id="PS50143">
    <property type="entry name" value="BIR_REPEAT_2"/>
    <property type="match status" value="1"/>
</dbReference>
<keyword evidence="3" id="KW-1185">Reference proteome</keyword>
<dbReference type="CDD" id="cd00022">
    <property type="entry name" value="BIR"/>
    <property type="match status" value="1"/>
</dbReference>
<dbReference type="GO" id="GO:0005737">
    <property type="term" value="C:cytoplasm"/>
    <property type="evidence" value="ECO:0007669"/>
    <property type="project" value="TreeGrafter"/>
</dbReference>
<feature type="compositionally biased region" description="Polar residues" evidence="1">
    <location>
        <begin position="352"/>
        <end position="367"/>
    </location>
</feature>
<organism evidence="2 3">
    <name type="scientific">Pomacea canaliculata</name>
    <name type="common">Golden apple snail</name>
    <dbReference type="NCBI Taxonomy" id="400727"/>
    <lineage>
        <taxon>Eukaryota</taxon>
        <taxon>Metazoa</taxon>
        <taxon>Spiralia</taxon>
        <taxon>Lophotrochozoa</taxon>
        <taxon>Mollusca</taxon>
        <taxon>Gastropoda</taxon>
        <taxon>Caenogastropoda</taxon>
        <taxon>Architaenioglossa</taxon>
        <taxon>Ampullarioidea</taxon>
        <taxon>Ampullariidae</taxon>
        <taxon>Pomacea</taxon>
    </lineage>
</organism>
<evidence type="ECO:0000256" key="1">
    <source>
        <dbReference type="SAM" id="MobiDB-lite"/>
    </source>
</evidence>
<dbReference type="STRING" id="400727.A0A2T7P3F0"/>
<dbReference type="InterPro" id="IPR001370">
    <property type="entry name" value="BIR_rpt"/>
</dbReference>
<feature type="compositionally biased region" description="Polar residues" evidence="1">
    <location>
        <begin position="135"/>
        <end position="167"/>
    </location>
</feature>
<evidence type="ECO:0000313" key="2">
    <source>
        <dbReference type="EMBL" id="PVD27954.1"/>
    </source>
</evidence>
<gene>
    <name evidence="2" type="ORF">C0Q70_10530</name>
</gene>
<dbReference type="EMBL" id="PZQS01000006">
    <property type="protein sequence ID" value="PVD27954.1"/>
    <property type="molecule type" value="Genomic_DNA"/>
</dbReference>
<dbReference type="OrthoDB" id="6132584at2759"/>
<feature type="compositionally biased region" description="Low complexity" evidence="1">
    <location>
        <begin position="319"/>
        <end position="351"/>
    </location>
</feature>
<dbReference type="AlphaFoldDB" id="A0A2T7P3F0"/>
<dbReference type="PANTHER" id="PTHR10044">
    <property type="entry name" value="INHIBITOR OF APOPTOSIS"/>
    <property type="match status" value="1"/>
</dbReference>
<dbReference type="Gene3D" id="1.10.1170.10">
    <property type="entry name" value="Inhibitor Of Apoptosis Protein (2mihbC-IAP-1), Chain A"/>
    <property type="match status" value="1"/>
</dbReference>
<dbReference type="InterPro" id="IPR050784">
    <property type="entry name" value="IAP"/>
</dbReference>
<feature type="compositionally biased region" description="Polar residues" evidence="1">
    <location>
        <begin position="110"/>
        <end position="122"/>
    </location>
</feature>
<evidence type="ECO:0000313" key="3">
    <source>
        <dbReference type="Proteomes" id="UP000245119"/>
    </source>
</evidence>